<keyword evidence="1" id="KW-0812">Transmembrane</keyword>
<dbReference type="EMBL" id="JACORU010000005">
    <property type="protein sequence ID" value="MBC5765636.1"/>
    <property type="molecule type" value="Genomic_DNA"/>
</dbReference>
<keyword evidence="1" id="KW-0472">Membrane</keyword>
<accession>A0A923S2R9</accession>
<sequence length="404" mass="43170">MDPAAVGFWGAYFGVAIVAFLAGAFPLAQGLPRVALLMAAAPALNSAYVVAALGWFPGGPDVNLRIQGLVALHNSLALSALMLLMLRTQGWVWRAWFGTVAVVLVIAAVSFALPPRTAMLLGTGYATLCTWVALALLFSPRGLRHHRLAWLAVASVGSVSLGLISTAWIAAAGPGVSWQAHAFAAAVVAAHEICMAFAVWGQFSHLAELQLVRAYGSGYDPVTRMRSVETAGQLINSVFSSGSGRIGAIGITVSNLYALENLHGRAEQHQALFVLATRLRNTLPQGTQMCRLGTDTFLLLLRRVRDEGELMLLARRIRERLGRPVTLGSGEKPSEVHLGAHEWRPEFGVGIMVVAADQNRAAAVNAVRNLSRTALAYPSRVACYSEEQREVAERSTFTPATPAS</sequence>
<feature type="transmembrane region" description="Helical" evidence="1">
    <location>
        <begin position="119"/>
        <end position="138"/>
    </location>
</feature>
<proteinExistence type="predicted"/>
<feature type="transmembrane region" description="Helical" evidence="1">
    <location>
        <begin position="6"/>
        <end position="27"/>
    </location>
</feature>
<evidence type="ECO:0000259" key="2">
    <source>
        <dbReference type="PROSITE" id="PS50887"/>
    </source>
</evidence>
<comment type="caution">
    <text evidence="3">The sequence shown here is derived from an EMBL/GenBank/DDBJ whole genome shotgun (WGS) entry which is preliminary data.</text>
</comment>
<feature type="transmembrane region" description="Helical" evidence="1">
    <location>
        <begin position="182"/>
        <end position="203"/>
    </location>
</feature>
<dbReference type="Pfam" id="PF00990">
    <property type="entry name" value="GGDEF"/>
    <property type="match status" value="1"/>
</dbReference>
<evidence type="ECO:0000313" key="4">
    <source>
        <dbReference type="Proteomes" id="UP000596827"/>
    </source>
</evidence>
<feature type="transmembrane region" description="Helical" evidence="1">
    <location>
        <begin position="150"/>
        <end position="170"/>
    </location>
</feature>
<dbReference type="Proteomes" id="UP000596827">
    <property type="component" value="Unassembled WGS sequence"/>
</dbReference>
<dbReference type="SUPFAM" id="SSF55073">
    <property type="entry name" value="Nucleotide cyclase"/>
    <property type="match status" value="1"/>
</dbReference>
<keyword evidence="1" id="KW-1133">Transmembrane helix</keyword>
<dbReference type="SMART" id="SM00267">
    <property type="entry name" value="GGDEF"/>
    <property type="match status" value="1"/>
</dbReference>
<reference evidence="3" key="1">
    <citation type="submission" date="2020-08" db="EMBL/GenBank/DDBJ databases">
        <title>Ramlibacter sp. GTP1 16S ribosomal RNA gene genome sequencing and assembly.</title>
        <authorList>
            <person name="Kang M."/>
        </authorList>
    </citation>
    <scope>NUCLEOTIDE SEQUENCE</scope>
    <source>
        <strain evidence="3">GTP1</strain>
    </source>
</reference>
<feature type="transmembrane region" description="Helical" evidence="1">
    <location>
        <begin position="68"/>
        <end position="86"/>
    </location>
</feature>
<dbReference type="InterPro" id="IPR000160">
    <property type="entry name" value="GGDEF_dom"/>
</dbReference>
<dbReference type="PROSITE" id="PS50887">
    <property type="entry name" value="GGDEF"/>
    <property type="match status" value="1"/>
</dbReference>
<dbReference type="AlphaFoldDB" id="A0A923S2R9"/>
<evidence type="ECO:0000313" key="3">
    <source>
        <dbReference type="EMBL" id="MBC5765636.1"/>
    </source>
</evidence>
<protein>
    <submittedName>
        <fullName evidence="3">GGDEF domain-containing protein</fullName>
    </submittedName>
</protein>
<keyword evidence="4" id="KW-1185">Reference proteome</keyword>
<dbReference type="RefSeq" id="WP_187082119.1">
    <property type="nucleotide sequence ID" value="NZ_JACORU010000005.1"/>
</dbReference>
<name>A0A923S2R9_9BURK</name>
<feature type="transmembrane region" description="Helical" evidence="1">
    <location>
        <begin position="93"/>
        <end position="113"/>
    </location>
</feature>
<feature type="transmembrane region" description="Helical" evidence="1">
    <location>
        <begin position="34"/>
        <end position="56"/>
    </location>
</feature>
<feature type="domain" description="GGDEF" evidence="2">
    <location>
        <begin position="244"/>
        <end position="380"/>
    </location>
</feature>
<dbReference type="InterPro" id="IPR043128">
    <property type="entry name" value="Rev_trsase/Diguanyl_cyclase"/>
</dbReference>
<dbReference type="Gene3D" id="3.30.70.270">
    <property type="match status" value="1"/>
</dbReference>
<dbReference type="InterPro" id="IPR029787">
    <property type="entry name" value="Nucleotide_cyclase"/>
</dbReference>
<organism evidence="3 4">
    <name type="scientific">Ramlibacter albus</name>
    <dbReference type="NCBI Taxonomy" id="2079448"/>
    <lineage>
        <taxon>Bacteria</taxon>
        <taxon>Pseudomonadati</taxon>
        <taxon>Pseudomonadota</taxon>
        <taxon>Betaproteobacteria</taxon>
        <taxon>Burkholderiales</taxon>
        <taxon>Comamonadaceae</taxon>
        <taxon>Ramlibacter</taxon>
    </lineage>
</organism>
<evidence type="ECO:0000256" key="1">
    <source>
        <dbReference type="SAM" id="Phobius"/>
    </source>
</evidence>
<gene>
    <name evidence="3" type="ORF">H8R02_14305</name>
</gene>